<evidence type="ECO:0000313" key="2">
    <source>
        <dbReference type="EnsemblMetazoa" id="ENSAATROPP012847"/>
    </source>
</evidence>
<sequence length="77" mass="8315">MLYSDGSFFFFFFFLSGPLIVEHVVLTWPGHQSFSRSLGSWLPLSIPGDIRCSAGPAPPGPANGLAELLCVSCRVGR</sequence>
<accession>A0AAG5DNI0</accession>
<proteinExistence type="predicted"/>
<keyword evidence="3" id="KW-1185">Reference proteome</keyword>
<evidence type="ECO:0000256" key="1">
    <source>
        <dbReference type="SAM" id="Phobius"/>
    </source>
</evidence>
<reference evidence="2" key="1">
    <citation type="submission" date="2024-04" db="UniProtKB">
        <authorList>
            <consortium name="EnsemblMetazoa"/>
        </authorList>
    </citation>
    <scope>IDENTIFICATION</scope>
    <source>
        <strain evidence="2">EBRO</strain>
    </source>
</reference>
<keyword evidence="1" id="KW-1133">Transmembrane helix</keyword>
<dbReference type="AlphaFoldDB" id="A0AAG5DNI0"/>
<name>A0AAG5DNI0_ANOAO</name>
<evidence type="ECO:0000313" key="3">
    <source>
        <dbReference type="Proteomes" id="UP000075880"/>
    </source>
</evidence>
<keyword evidence="1" id="KW-0472">Membrane</keyword>
<keyword evidence="1" id="KW-0812">Transmembrane</keyword>
<dbReference type="Proteomes" id="UP000075880">
    <property type="component" value="Unassembled WGS sequence"/>
</dbReference>
<dbReference type="EnsemblMetazoa" id="ENSAATROPT014096">
    <property type="protein sequence ID" value="ENSAATROPP012847"/>
    <property type="gene ID" value="ENSAATROPG011430"/>
</dbReference>
<protein>
    <submittedName>
        <fullName evidence="2">Uncharacterized protein</fullName>
    </submittedName>
</protein>
<organism evidence="2 3">
    <name type="scientific">Anopheles atroparvus</name>
    <name type="common">European mosquito</name>
    <dbReference type="NCBI Taxonomy" id="41427"/>
    <lineage>
        <taxon>Eukaryota</taxon>
        <taxon>Metazoa</taxon>
        <taxon>Ecdysozoa</taxon>
        <taxon>Arthropoda</taxon>
        <taxon>Hexapoda</taxon>
        <taxon>Insecta</taxon>
        <taxon>Pterygota</taxon>
        <taxon>Neoptera</taxon>
        <taxon>Endopterygota</taxon>
        <taxon>Diptera</taxon>
        <taxon>Nematocera</taxon>
        <taxon>Culicoidea</taxon>
        <taxon>Culicidae</taxon>
        <taxon>Anophelinae</taxon>
        <taxon>Anopheles</taxon>
    </lineage>
</organism>
<feature type="transmembrane region" description="Helical" evidence="1">
    <location>
        <begin position="6"/>
        <end position="28"/>
    </location>
</feature>